<reference evidence="1 2" key="1">
    <citation type="submission" date="2024-07" db="EMBL/GenBank/DDBJ databases">
        <title>Novosphingobium kalidii RD2P27.</title>
        <authorList>
            <person name="Sun J.-Q."/>
        </authorList>
    </citation>
    <scope>NUCLEOTIDE SEQUENCE [LARGE SCALE GENOMIC DNA]</scope>
    <source>
        <strain evidence="1 2">RD2P27</strain>
    </source>
</reference>
<name>A0ABV2CXM3_9SPHN</name>
<sequence>MKRIFRLLALLTLGLAVGGGAAYATSRLLGPPPAHEPADSAFVPTGPLLAPLVFEDGRLSGYVTFEIQLEVPSDQVEFVTARMPLLLHAVNLRTFRSPLASGPDGMLPNLEQFRKIVMEAAPEAFGEDVVRHAAITQANPA</sequence>
<keyword evidence="2" id="KW-1185">Reference proteome</keyword>
<evidence type="ECO:0000313" key="1">
    <source>
        <dbReference type="EMBL" id="MET1754349.1"/>
    </source>
</evidence>
<proteinExistence type="predicted"/>
<accession>A0ABV2CXM3</accession>
<evidence type="ECO:0000313" key="2">
    <source>
        <dbReference type="Proteomes" id="UP001548713"/>
    </source>
</evidence>
<dbReference type="Proteomes" id="UP001548713">
    <property type="component" value="Unassembled WGS sequence"/>
</dbReference>
<dbReference type="EMBL" id="JBEWLY010000007">
    <property type="protein sequence ID" value="MET1754349.1"/>
    <property type="molecule type" value="Genomic_DNA"/>
</dbReference>
<protein>
    <recommendedName>
        <fullName evidence="3">Flagellar basal body-associated protein FliL</fullName>
    </recommendedName>
</protein>
<gene>
    <name evidence="1" type="ORF">ABVV53_02555</name>
</gene>
<comment type="caution">
    <text evidence="1">The sequence shown here is derived from an EMBL/GenBank/DDBJ whole genome shotgun (WGS) entry which is preliminary data.</text>
</comment>
<evidence type="ECO:0008006" key="3">
    <source>
        <dbReference type="Google" id="ProtNLM"/>
    </source>
</evidence>
<dbReference type="RefSeq" id="WP_353982754.1">
    <property type="nucleotide sequence ID" value="NZ_JBEWLY010000007.1"/>
</dbReference>
<organism evidence="1 2">
    <name type="scientific">Novosphingobium kalidii</name>
    <dbReference type="NCBI Taxonomy" id="3230299"/>
    <lineage>
        <taxon>Bacteria</taxon>
        <taxon>Pseudomonadati</taxon>
        <taxon>Pseudomonadota</taxon>
        <taxon>Alphaproteobacteria</taxon>
        <taxon>Sphingomonadales</taxon>
        <taxon>Sphingomonadaceae</taxon>
        <taxon>Novosphingobium</taxon>
    </lineage>
</organism>